<dbReference type="PANTHER" id="PTHR11827">
    <property type="entry name" value="SOLUTE CARRIER FAMILY 12, CATION COTRANSPORTERS"/>
    <property type="match status" value="1"/>
</dbReference>
<organism evidence="16">
    <name type="scientific">Rhizophora mucronata</name>
    <name type="common">Asiatic mangrove</name>
    <dbReference type="NCBI Taxonomy" id="61149"/>
    <lineage>
        <taxon>Eukaryota</taxon>
        <taxon>Viridiplantae</taxon>
        <taxon>Streptophyta</taxon>
        <taxon>Embryophyta</taxon>
        <taxon>Tracheophyta</taxon>
        <taxon>Spermatophyta</taxon>
        <taxon>Magnoliopsida</taxon>
        <taxon>eudicotyledons</taxon>
        <taxon>Gunneridae</taxon>
        <taxon>Pentapetalae</taxon>
        <taxon>rosids</taxon>
        <taxon>fabids</taxon>
        <taxon>Malpighiales</taxon>
        <taxon>Rhizophoraceae</taxon>
        <taxon>Rhizophora</taxon>
    </lineage>
</organism>
<feature type="transmembrane region" description="Helical" evidence="13">
    <location>
        <begin position="144"/>
        <end position="167"/>
    </location>
</feature>
<feature type="transmembrane region" description="Helical" evidence="13">
    <location>
        <begin position="503"/>
        <end position="524"/>
    </location>
</feature>
<feature type="transmembrane region" description="Helical" evidence="13">
    <location>
        <begin position="223"/>
        <end position="244"/>
    </location>
</feature>
<evidence type="ECO:0000256" key="1">
    <source>
        <dbReference type="ARBA" id="ARBA00004141"/>
    </source>
</evidence>
<evidence type="ECO:0000256" key="5">
    <source>
        <dbReference type="ARBA" id="ARBA00022692"/>
    </source>
</evidence>
<keyword evidence="10 13" id="KW-0472">Membrane</keyword>
<reference evidence="16" key="1">
    <citation type="submission" date="2018-02" db="EMBL/GenBank/DDBJ databases">
        <title>Rhizophora mucronata_Transcriptome.</title>
        <authorList>
            <person name="Meera S.P."/>
            <person name="Sreeshan A."/>
            <person name="Augustine A."/>
        </authorList>
    </citation>
    <scope>NUCLEOTIDE SEQUENCE</scope>
    <source>
        <tissue evidence="16">Leaf</tissue>
    </source>
</reference>
<dbReference type="AlphaFoldDB" id="A0A2P2IQ09"/>
<evidence type="ECO:0000256" key="12">
    <source>
        <dbReference type="SAM" id="MobiDB-lite"/>
    </source>
</evidence>
<feature type="transmembrane region" description="Helical" evidence="13">
    <location>
        <begin position="530"/>
        <end position="549"/>
    </location>
</feature>
<feature type="transmembrane region" description="Helical" evidence="13">
    <location>
        <begin position="405"/>
        <end position="427"/>
    </location>
</feature>
<dbReference type="GO" id="GO:0016020">
    <property type="term" value="C:membrane"/>
    <property type="evidence" value="ECO:0007669"/>
    <property type="project" value="UniProtKB-SubCell"/>
</dbReference>
<evidence type="ECO:0000256" key="11">
    <source>
        <dbReference type="ARBA" id="ARBA00023180"/>
    </source>
</evidence>
<evidence type="ECO:0000256" key="4">
    <source>
        <dbReference type="ARBA" id="ARBA00022538"/>
    </source>
</evidence>
<feature type="domain" description="SLC12A transporter C-terminal" evidence="15">
    <location>
        <begin position="791"/>
        <end position="990"/>
    </location>
</feature>
<protein>
    <submittedName>
        <fullName evidence="16">Uncharacterized protein MANES_06G060500</fullName>
    </submittedName>
</protein>
<dbReference type="InterPro" id="IPR004842">
    <property type="entry name" value="SLC12A_fam"/>
</dbReference>
<feature type="transmembrane region" description="Helical" evidence="13">
    <location>
        <begin position="179"/>
        <end position="202"/>
    </location>
</feature>
<evidence type="ECO:0000256" key="9">
    <source>
        <dbReference type="ARBA" id="ARBA00023065"/>
    </source>
</evidence>
<feature type="transmembrane region" description="Helical" evidence="13">
    <location>
        <begin position="371"/>
        <end position="393"/>
    </location>
</feature>
<feature type="region of interest" description="Disordered" evidence="12">
    <location>
        <begin position="1"/>
        <end position="62"/>
    </location>
</feature>
<feature type="domain" description="SLC12A transporter C-terminal" evidence="15">
    <location>
        <begin position="659"/>
        <end position="780"/>
    </location>
</feature>
<dbReference type="Pfam" id="PF00324">
    <property type="entry name" value="AA_permease"/>
    <property type="match status" value="1"/>
</dbReference>
<evidence type="ECO:0000259" key="15">
    <source>
        <dbReference type="Pfam" id="PF03522"/>
    </source>
</evidence>
<feature type="compositionally biased region" description="Low complexity" evidence="12">
    <location>
        <begin position="36"/>
        <end position="55"/>
    </location>
</feature>
<keyword evidence="8 13" id="KW-1133">Transmembrane helix</keyword>
<keyword evidence="7" id="KW-0630">Potassium</keyword>
<evidence type="ECO:0000256" key="6">
    <source>
        <dbReference type="ARBA" id="ARBA00022847"/>
    </source>
</evidence>
<evidence type="ECO:0000259" key="14">
    <source>
        <dbReference type="Pfam" id="PF00324"/>
    </source>
</evidence>
<dbReference type="Gene3D" id="1.20.1740.10">
    <property type="entry name" value="Amino acid/polyamine transporter I"/>
    <property type="match status" value="1"/>
</dbReference>
<dbReference type="GO" id="GO:0015379">
    <property type="term" value="F:potassium:chloride symporter activity"/>
    <property type="evidence" value="ECO:0007669"/>
    <property type="project" value="UniProtKB-ARBA"/>
</dbReference>
<evidence type="ECO:0000256" key="13">
    <source>
        <dbReference type="SAM" id="Phobius"/>
    </source>
</evidence>
<keyword evidence="9" id="KW-0406">Ion transport</keyword>
<evidence type="ECO:0000256" key="10">
    <source>
        <dbReference type="ARBA" id="ARBA00023136"/>
    </source>
</evidence>
<dbReference type="FunFam" id="1.20.1740.10:FF:000021">
    <property type="entry name" value="Cation-chloride cotransporter 1"/>
    <property type="match status" value="1"/>
</dbReference>
<keyword evidence="4" id="KW-0633">Potassium transport</keyword>
<dbReference type="NCBIfam" id="TIGR00930">
    <property type="entry name" value="2a30"/>
    <property type="match status" value="1"/>
</dbReference>
<accession>A0A2P2IQ09</accession>
<name>A0A2P2IQ09_RHIMU</name>
<feature type="domain" description="Amino acid permease/ SLC12A" evidence="14">
    <location>
        <begin position="150"/>
        <end position="619"/>
    </location>
</feature>
<keyword evidence="11" id="KW-0325">Glycoprotein</keyword>
<comment type="subcellular location">
    <subcellularLocation>
        <location evidence="1">Membrane</location>
        <topology evidence="1">Multi-pass membrane protein</topology>
    </subcellularLocation>
</comment>
<evidence type="ECO:0000313" key="16">
    <source>
        <dbReference type="EMBL" id="MBW83308.1"/>
    </source>
</evidence>
<feature type="transmembrane region" description="Helical" evidence="13">
    <location>
        <begin position="447"/>
        <end position="468"/>
    </location>
</feature>
<keyword evidence="6" id="KW-0769">Symport</keyword>
<dbReference type="PANTHER" id="PTHR11827:SF100">
    <property type="entry name" value="CATION-CHLORIDE COTRANSPORTER 1"/>
    <property type="match status" value="1"/>
</dbReference>
<evidence type="ECO:0000256" key="7">
    <source>
        <dbReference type="ARBA" id="ARBA00022958"/>
    </source>
</evidence>
<evidence type="ECO:0000256" key="8">
    <source>
        <dbReference type="ARBA" id="ARBA00022989"/>
    </source>
</evidence>
<evidence type="ECO:0000256" key="3">
    <source>
        <dbReference type="ARBA" id="ARBA00022448"/>
    </source>
</evidence>
<proteinExistence type="inferred from homology"/>
<feature type="transmembrane region" description="Helical" evidence="13">
    <location>
        <begin position="310"/>
        <end position="331"/>
    </location>
</feature>
<feature type="transmembrane region" description="Helical" evidence="13">
    <location>
        <begin position="570"/>
        <end position="599"/>
    </location>
</feature>
<dbReference type="Pfam" id="PF03522">
    <property type="entry name" value="SLC12"/>
    <property type="match status" value="2"/>
</dbReference>
<sequence length="991" mass="108200">MDNGDLESGAQDVSRPSAGRRYRPVVDNDRAVLEMSSLDSGSSSSSSAAAVAPVSNHQSDVKKVTLNDQVKVHSGASGGARPANGGSNGLEREHKLELFGFDSLVSILGLRSMTGEEVTAPSSPRNGEDGNVMYERLRANNVKLGTMMGVFLPCFQSILGIIFYIRFSWIVGMAGIGQSLVLVAFCGLCTLLTGISLSAIATNGAMKGGGPYYLIGRALGPEVGVSIGLCFFLGNAVAGALYVLGAVETFLKAVPAAAIFKETVTKVNNTAIAEPIQSPSSHDLQVYGIVVTIILCFIVFGGVKMINRVAPAFLIPVLFSLCCIFLGILLARKDKPESGVTGLSLESFKENWSSDYQFTNAAGIPDPEGDAYWNFNALVGLFFPAVTGIMAGSNRSASLKDTQRSIPIGTLAATVTSTSLYFISVFFFGAVATREKLLTNRLLTATIAWPFPAIIYVGIILSTLGAALQSLTGAPRLLAAIANDEILPILNYFKVADGHEPHIATFFTALICIGCVIIGNLDLISPTTTMFYLLCYAGVNLSCFLLDLLDAPSWRPRWKFHHWSLSLLGASLCIVIMFLISWSFTIVSLALATLIYYYVCLKGKAGDWGDGFKSAYFQLALRSLRSLGAAQVHPKNWYPIPLIFCRPWGKLPENVPCHPKLADFANCMKKKGRGMSIFVSILDGDYHECAENAKAACKQLGAYIEYKRCEGVAEILVAPNMSEGFRGIVQTMGLGNLKPNIVVMRYPEIWRRENLTEIPATFVGIINDCIVANKAVVIVKGLDEWPNEYQRQFGTIDLYWIVRDGGLMLLLSQLLLTKEIFESCKIQVFCIAEEDSDAEALKADVKKFLYDLRMQAEVIVISMKSWDVQVDAGSQQEESLEAFTAAQHRIANYMAEIKGIPHGEGTKLMAEVKPVDANEQQVEKFLYTTLKLNSTILRYSRMAAVVLVSLPPPPVNHPAYFYMEYMDLLVENVPRLLIVRGYRRDVVTLFT</sequence>
<dbReference type="InterPro" id="IPR004841">
    <property type="entry name" value="AA-permease/SLC12A_dom"/>
</dbReference>
<keyword evidence="3" id="KW-0813">Transport</keyword>
<keyword evidence="5 13" id="KW-0812">Transmembrane</keyword>
<feature type="transmembrane region" description="Helical" evidence="13">
    <location>
        <begin position="284"/>
        <end position="303"/>
    </location>
</feature>
<evidence type="ECO:0000256" key="2">
    <source>
        <dbReference type="ARBA" id="ARBA00010593"/>
    </source>
</evidence>
<comment type="similarity">
    <text evidence="2">Belongs to the SLC12A transporter family.</text>
</comment>
<dbReference type="EMBL" id="GGEC01002825">
    <property type="protein sequence ID" value="MBW83308.1"/>
    <property type="molecule type" value="Transcribed_RNA"/>
</dbReference>
<dbReference type="InterPro" id="IPR018491">
    <property type="entry name" value="SLC12_C"/>
</dbReference>